<name>A0ACC1HCW1_9FUNG</name>
<protein>
    <submittedName>
        <fullName evidence="1">Uncharacterized protein</fullName>
    </submittedName>
</protein>
<organism evidence="1 2">
    <name type="scientific">Spiromyces aspiralis</name>
    <dbReference type="NCBI Taxonomy" id="68401"/>
    <lineage>
        <taxon>Eukaryota</taxon>
        <taxon>Fungi</taxon>
        <taxon>Fungi incertae sedis</taxon>
        <taxon>Zoopagomycota</taxon>
        <taxon>Kickxellomycotina</taxon>
        <taxon>Kickxellomycetes</taxon>
        <taxon>Kickxellales</taxon>
        <taxon>Kickxellaceae</taxon>
        <taxon>Spiromyces</taxon>
    </lineage>
</organism>
<keyword evidence="2" id="KW-1185">Reference proteome</keyword>
<dbReference type="EMBL" id="JAMZIH010006536">
    <property type="protein sequence ID" value="KAJ1673815.1"/>
    <property type="molecule type" value="Genomic_DNA"/>
</dbReference>
<accession>A0ACC1HCW1</accession>
<gene>
    <name evidence="1" type="ORF">EV182_004504</name>
</gene>
<feature type="non-terminal residue" evidence="1">
    <location>
        <position position="659"/>
    </location>
</feature>
<sequence length="659" mass="71850">MAFFNLVRQTVTNFVPRAFESFGEMRVSVRRITDFLLLAEESSTADSDGGGAEGSSTEKRSGDGIEGVVRIRDATLGFREKKSSSPLPHKETESDTGQSNAVLFDINLELHPKELLAIVGPVGCGKSSLCYAVLGELLTLRGSVLVNTPSCSISYASQSPWIFGGTIRDNILFGKPYEEAWFREVCRACALERDFESFDRRELSVIGERGAILSGGQRARVALARAVYCRADLYILDDPLSAVDPQVARYIFENVIRGLLRDKPCILVTHQLQFVRACDSVAVMKRGRIIKHGPSDRILGEIVADKDGNDFLGFLHEVSFAKGGSEDPGTDSAQSLRAQNESITVSKVACAPPAKHPVPAAASNDCLPAVAPTPASPPAVATVVPPVDLTTNSSSESMAPHKDKEAHELFKIGGAEESEEGTTPLWVYLRFFSFGGGYFGAFAAVVLLLLQQGAMMGADYYLAVWSSWAAGRQAEPRWVGLYVGLISLFIVLAFAASLALFEIVLRASNQLFVRMLESALAAPIEFFQAQPLGRILNRFSKDQANTDELLPFNFVDTVQIFAQVLSAVIFVCIANYWAVLTLPPLLAAFYLLRRLYMQASRQIKRIESVTRSPVYALLSESLEGLSTIRAFGSGTRFTQMFTAAQNRNGRAYLTFLGAA</sequence>
<reference evidence="1" key="1">
    <citation type="submission" date="2022-06" db="EMBL/GenBank/DDBJ databases">
        <title>Phylogenomic reconstructions and comparative analyses of Kickxellomycotina fungi.</title>
        <authorList>
            <person name="Reynolds N.K."/>
            <person name="Stajich J.E."/>
            <person name="Barry K."/>
            <person name="Grigoriev I.V."/>
            <person name="Crous P."/>
            <person name="Smith M.E."/>
        </authorList>
    </citation>
    <scope>NUCLEOTIDE SEQUENCE</scope>
    <source>
        <strain evidence="1">RSA 2271</strain>
    </source>
</reference>
<proteinExistence type="predicted"/>
<evidence type="ECO:0000313" key="1">
    <source>
        <dbReference type="EMBL" id="KAJ1673815.1"/>
    </source>
</evidence>
<comment type="caution">
    <text evidence="1">The sequence shown here is derived from an EMBL/GenBank/DDBJ whole genome shotgun (WGS) entry which is preliminary data.</text>
</comment>
<dbReference type="Proteomes" id="UP001145114">
    <property type="component" value="Unassembled WGS sequence"/>
</dbReference>
<evidence type="ECO:0000313" key="2">
    <source>
        <dbReference type="Proteomes" id="UP001145114"/>
    </source>
</evidence>